<dbReference type="SUPFAM" id="SSF56112">
    <property type="entry name" value="Protein kinase-like (PK-like)"/>
    <property type="match status" value="1"/>
</dbReference>
<keyword evidence="3" id="KW-1185">Reference proteome</keyword>
<dbReference type="Pfam" id="PF01636">
    <property type="entry name" value="APH"/>
    <property type="match status" value="1"/>
</dbReference>
<dbReference type="EMBL" id="JBHTIU010000025">
    <property type="protein sequence ID" value="MFD0868869.1"/>
    <property type="molecule type" value="Genomic_DNA"/>
</dbReference>
<accession>A0ABW3D8Q2</accession>
<name>A0ABW3D8Q2_9BACL</name>
<reference evidence="3" key="1">
    <citation type="journal article" date="2019" name="Int. J. Syst. Evol. Microbiol.">
        <title>The Global Catalogue of Microorganisms (GCM) 10K type strain sequencing project: providing services to taxonomists for standard genome sequencing and annotation.</title>
        <authorList>
            <consortium name="The Broad Institute Genomics Platform"/>
            <consortium name="The Broad Institute Genome Sequencing Center for Infectious Disease"/>
            <person name="Wu L."/>
            <person name="Ma J."/>
        </authorList>
    </citation>
    <scope>NUCLEOTIDE SEQUENCE [LARGE SCALE GENOMIC DNA]</scope>
    <source>
        <strain evidence="3">CCUG 57263</strain>
    </source>
</reference>
<gene>
    <name evidence="2" type="ORF">ACFQ03_06880</name>
</gene>
<protein>
    <submittedName>
        <fullName evidence="2">Phosphotransferase</fullName>
    </submittedName>
</protein>
<evidence type="ECO:0000313" key="2">
    <source>
        <dbReference type="EMBL" id="MFD0868869.1"/>
    </source>
</evidence>
<sequence>MGQTREIDKRHDLNVEVLEYAANRAAGIDGKLETWTGTPIGAGAGNFVTDGVYRVKGTSKAGAGTVSWSMVVKRLRPDPDRDDPAHYNYWKREALVYSSGLLERLPGELHTPVCYAVENKPDGSLWLWLEDIGEHTQPVWQKEDYAFAAAELGRFQAAFCPGEPLPVEPWLNRAWLRSWINECRKYQPRPSLASAEIRGKDKRLERIVEQFERVNHQMDNWLQAVERLPRTMAHQDFYESNLMITRDAAGQARLTVIDWQFASLSGIGEDLGRFYGLTMSRGSAPIECLDEYRELFIGSYIEGMRQSGWNGDERDIRLGFNISCAARSVWEVPKLLRKVTEAVNKPEEERSAGSAAEALLERLVRATEIQMEMAAEMDELIKQ</sequence>
<dbReference type="InterPro" id="IPR002575">
    <property type="entry name" value="Aminoglycoside_PTrfase"/>
</dbReference>
<feature type="domain" description="Aminoglycoside phosphotransferase" evidence="1">
    <location>
        <begin position="107"/>
        <end position="284"/>
    </location>
</feature>
<evidence type="ECO:0000259" key="1">
    <source>
        <dbReference type="Pfam" id="PF01636"/>
    </source>
</evidence>
<dbReference type="InterPro" id="IPR011009">
    <property type="entry name" value="Kinase-like_dom_sf"/>
</dbReference>
<dbReference type="Gene3D" id="3.90.1200.10">
    <property type="match status" value="1"/>
</dbReference>
<organism evidence="2 3">
    <name type="scientific">Paenibacillus residui</name>
    <dbReference type="NCBI Taxonomy" id="629724"/>
    <lineage>
        <taxon>Bacteria</taxon>
        <taxon>Bacillati</taxon>
        <taxon>Bacillota</taxon>
        <taxon>Bacilli</taxon>
        <taxon>Bacillales</taxon>
        <taxon>Paenibacillaceae</taxon>
        <taxon>Paenibacillus</taxon>
    </lineage>
</organism>
<comment type="caution">
    <text evidence="2">The sequence shown here is derived from an EMBL/GenBank/DDBJ whole genome shotgun (WGS) entry which is preliminary data.</text>
</comment>
<dbReference type="RefSeq" id="WP_379287039.1">
    <property type="nucleotide sequence ID" value="NZ_JBHTIU010000025.1"/>
</dbReference>
<proteinExistence type="predicted"/>
<evidence type="ECO:0000313" key="3">
    <source>
        <dbReference type="Proteomes" id="UP001597120"/>
    </source>
</evidence>
<dbReference type="Proteomes" id="UP001597120">
    <property type="component" value="Unassembled WGS sequence"/>
</dbReference>